<dbReference type="PANTHER" id="PTHR21624:SF1">
    <property type="entry name" value="ALKYLGLYCEROL MONOOXYGENASE"/>
    <property type="match status" value="1"/>
</dbReference>
<proteinExistence type="predicted"/>
<dbReference type="InterPro" id="IPR006694">
    <property type="entry name" value="Fatty_acid_hydroxylase"/>
</dbReference>
<protein>
    <submittedName>
        <fullName evidence="9">Sterol desaturase</fullName>
    </submittedName>
</protein>
<dbReference type="PANTHER" id="PTHR21624">
    <property type="entry name" value="STEROL DESATURASE-RELATED PROTEIN"/>
    <property type="match status" value="1"/>
</dbReference>
<keyword evidence="4" id="KW-0560">Oxidoreductase</keyword>
<evidence type="ECO:0000259" key="8">
    <source>
        <dbReference type="Pfam" id="PF04116"/>
    </source>
</evidence>
<dbReference type="Proteomes" id="UP000326641">
    <property type="component" value="Unassembled WGS sequence"/>
</dbReference>
<keyword evidence="6 7" id="KW-0472">Membrane</keyword>
<evidence type="ECO:0000313" key="9">
    <source>
        <dbReference type="EMBL" id="VUX45876.1"/>
    </source>
</evidence>
<sequence length="270" mass="29999">MSDFLVQHDAAIRLSAFALMLAGMTAWEFAAPRRRLSVPLTGRWIANIGLVILGALIIRLAVPLAAVGVATLAAARGFGLLNVIDLPAWLAFVLAVIVLDLAIWAQHVAMHKVPLLWRLHRVHHSDVDFDSTTGVRFHPVEIVVSMAYKMAVVAAIGAPAAAVIVFEICLSSGALFNHGNVRLPLRVDRILRRLIVTPDMHRVHHSVHRRETDSNYGFNLSLWDRLFGTYRDQPVDGHEGMAIGLETFRSARDRHLGRLLLQPLARPQRR</sequence>
<dbReference type="InterPro" id="IPR051689">
    <property type="entry name" value="Sterol_desaturase/TMEM195"/>
</dbReference>
<dbReference type="GO" id="GO:0016020">
    <property type="term" value="C:membrane"/>
    <property type="evidence" value="ECO:0007669"/>
    <property type="project" value="GOC"/>
</dbReference>
<reference evidence="9" key="1">
    <citation type="submission" date="2018-11" db="EMBL/GenBank/DDBJ databases">
        <authorList>
            <person name="Onetto C."/>
        </authorList>
    </citation>
    <scope>NUCLEOTIDE SEQUENCE [LARGE SCALE GENOMIC DNA]</scope>
</reference>
<evidence type="ECO:0000313" key="10">
    <source>
        <dbReference type="Proteomes" id="UP000326641"/>
    </source>
</evidence>
<evidence type="ECO:0000256" key="6">
    <source>
        <dbReference type="ARBA" id="ARBA00023136"/>
    </source>
</evidence>
<keyword evidence="10" id="KW-1185">Reference proteome</keyword>
<keyword evidence="3 7" id="KW-1133">Transmembrane helix</keyword>
<gene>
    <name evidence="9" type="ORF">DF3PA_160062</name>
</gene>
<feature type="transmembrane region" description="Helical" evidence="7">
    <location>
        <begin position="86"/>
        <end position="105"/>
    </location>
</feature>
<dbReference type="GO" id="GO:0050479">
    <property type="term" value="F:glyceryl-ether monooxygenase activity"/>
    <property type="evidence" value="ECO:0007669"/>
    <property type="project" value="TreeGrafter"/>
</dbReference>
<organism evidence="9 10">
    <name type="scientific">Candidatus Defluviicoccus seviourii</name>
    <dbReference type="NCBI Taxonomy" id="2565273"/>
    <lineage>
        <taxon>Bacteria</taxon>
        <taxon>Pseudomonadati</taxon>
        <taxon>Pseudomonadota</taxon>
        <taxon>Alphaproteobacteria</taxon>
        <taxon>Rhodospirillales</taxon>
        <taxon>Rhodospirillaceae</taxon>
        <taxon>Defluviicoccus</taxon>
    </lineage>
</organism>
<keyword evidence="5" id="KW-0443">Lipid metabolism</keyword>
<dbReference type="EMBL" id="UXAT02000008">
    <property type="protein sequence ID" value="VUX45876.1"/>
    <property type="molecule type" value="Genomic_DNA"/>
</dbReference>
<dbReference type="GO" id="GO:0005506">
    <property type="term" value="F:iron ion binding"/>
    <property type="evidence" value="ECO:0007669"/>
    <property type="project" value="InterPro"/>
</dbReference>
<evidence type="ECO:0000256" key="1">
    <source>
        <dbReference type="ARBA" id="ARBA00004127"/>
    </source>
</evidence>
<evidence type="ECO:0000256" key="2">
    <source>
        <dbReference type="ARBA" id="ARBA00022692"/>
    </source>
</evidence>
<comment type="caution">
    <text evidence="9">The sequence shown here is derived from an EMBL/GenBank/DDBJ whole genome shotgun (WGS) entry which is preliminary data.</text>
</comment>
<name>A0A564WBM6_9PROT</name>
<keyword evidence="2 7" id="KW-0812">Transmembrane</keyword>
<evidence type="ECO:0000256" key="5">
    <source>
        <dbReference type="ARBA" id="ARBA00023098"/>
    </source>
</evidence>
<dbReference type="GO" id="GO:0012505">
    <property type="term" value="C:endomembrane system"/>
    <property type="evidence" value="ECO:0007669"/>
    <property type="project" value="UniProtKB-SubCell"/>
</dbReference>
<dbReference type="GO" id="GO:0008610">
    <property type="term" value="P:lipid biosynthetic process"/>
    <property type="evidence" value="ECO:0007669"/>
    <property type="project" value="InterPro"/>
</dbReference>
<evidence type="ECO:0000256" key="7">
    <source>
        <dbReference type="SAM" id="Phobius"/>
    </source>
</evidence>
<dbReference type="Pfam" id="PF04116">
    <property type="entry name" value="FA_hydroxylase"/>
    <property type="match status" value="1"/>
</dbReference>
<feature type="transmembrane region" description="Helical" evidence="7">
    <location>
        <begin position="44"/>
        <end position="74"/>
    </location>
</feature>
<comment type="subcellular location">
    <subcellularLocation>
        <location evidence="1">Endomembrane system</location>
        <topology evidence="1">Multi-pass membrane protein</topology>
    </subcellularLocation>
</comment>
<evidence type="ECO:0000256" key="3">
    <source>
        <dbReference type="ARBA" id="ARBA00022989"/>
    </source>
</evidence>
<evidence type="ECO:0000256" key="4">
    <source>
        <dbReference type="ARBA" id="ARBA00023002"/>
    </source>
</evidence>
<feature type="transmembrane region" description="Helical" evidence="7">
    <location>
        <begin position="151"/>
        <end position="176"/>
    </location>
</feature>
<feature type="transmembrane region" description="Helical" evidence="7">
    <location>
        <begin position="12"/>
        <end position="32"/>
    </location>
</feature>
<dbReference type="AlphaFoldDB" id="A0A564WBM6"/>
<dbReference type="GO" id="GO:0006643">
    <property type="term" value="P:membrane lipid metabolic process"/>
    <property type="evidence" value="ECO:0007669"/>
    <property type="project" value="TreeGrafter"/>
</dbReference>
<feature type="domain" description="Fatty acid hydroxylase" evidence="8">
    <location>
        <begin position="92"/>
        <end position="229"/>
    </location>
</feature>
<accession>A0A564WBM6</accession>